<accession>A0A158G3J2</accession>
<dbReference type="Proteomes" id="UP000054740">
    <property type="component" value="Unassembled WGS sequence"/>
</dbReference>
<dbReference type="Gene3D" id="3.10.129.10">
    <property type="entry name" value="Hotdog Thioesterase"/>
    <property type="match status" value="1"/>
</dbReference>
<dbReference type="RefSeq" id="WP_053571250.1">
    <property type="nucleotide sequence ID" value="NZ_FCNY02000003.1"/>
</dbReference>
<organism evidence="1 2">
    <name type="scientific">Caballeronia cordobensis</name>
    <name type="common">Burkholderia cordobensis</name>
    <dbReference type="NCBI Taxonomy" id="1353886"/>
    <lineage>
        <taxon>Bacteria</taxon>
        <taxon>Pseudomonadati</taxon>
        <taxon>Pseudomonadota</taxon>
        <taxon>Betaproteobacteria</taxon>
        <taxon>Burkholderiales</taxon>
        <taxon>Burkholderiaceae</taxon>
        <taxon>Caballeronia</taxon>
    </lineage>
</organism>
<dbReference type="InterPro" id="IPR016776">
    <property type="entry name" value="ApeP-like_dehydratase"/>
</dbReference>
<name>A0A158G3J2_CABCO</name>
<evidence type="ECO:0000313" key="1">
    <source>
        <dbReference type="EMBL" id="SAL26674.1"/>
    </source>
</evidence>
<dbReference type="EMBL" id="FCNY02000003">
    <property type="protein sequence ID" value="SAL26674.1"/>
    <property type="molecule type" value="Genomic_DNA"/>
</dbReference>
<keyword evidence="2" id="KW-1185">Reference proteome</keyword>
<reference evidence="2" key="1">
    <citation type="submission" date="2016-01" db="EMBL/GenBank/DDBJ databases">
        <authorList>
            <person name="Peeters C."/>
        </authorList>
    </citation>
    <scope>NUCLEOTIDE SEQUENCE [LARGE SCALE GENOMIC DNA]</scope>
</reference>
<protein>
    <submittedName>
        <fullName evidence="1">3-hydroxylacyl-ACP dehydratase</fullName>
    </submittedName>
</protein>
<dbReference type="InterPro" id="IPR029069">
    <property type="entry name" value="HotDog_dom_sf"/>
</dbReference>
<dbReference type="CDD" id="cd01289">
    <property type="entry name" value="FabA_like"/>
    <property type="match status" value="1"/>
</dbReference>
<gene>
    <name evidence="1" type="ORF">AWB70_01534</name>
</gene>
<sequence>MSAAQTYDRDWIAARIPHGGSMCLLNAVVAWDAQRIRCTATSHLAAGNPLRSRDRLASVCGIEYAAQAMAVHGALLADAGERPRVGMLASVRGVQTHVERLDTLDGPLDIEAERMGGDGNTVLYRFAVQCAGRLLLSGRAAVILDAAQAAGLVAQ</sequence>
<dbReference type="SUPFAM" id="SSF54637">
    <property type="entry name" value="Thioesterase/thiol ester dehydrase-isomerase"/>
    <property type="match status" value="1"/>
</dbReference>
<proteinExistence type="predicted"/>
<evidence type="ECO:0000313" key="2">
    <source>
        <dbReference type="Proteomes" id="UP000054740"/>
    </source>
</evidence>
<dbReference type="Pfam" id="PF22817">
    <property type="entry name" value="ApeP-like"/>
    <property type="match status" value="1"/>
</dbReference>
<dbReference type="AlphaFoldDB" id="A0A158G3J2"/>